<evidence type="ECO:0008006" key="3">
    <source>
        <dbReference type="Google" id="ProtNLM"/>
    </source>
</evidence>
<evidence type="ECO:0000313" key="2">
    <source>
        <dbReference type="Proteomes" id="UP001597277"/>
    </source>
</evidence>
<dbReference type="RefSeq" id="WP_388005626.1">
    <property type="nucleotide sequence ID" value="NZ_JBHUEE010000004.1"/>
</dbReference>
<name>A0ABW4L5F3_9MICO</name>
<dbReference type="Proteomes" id="UP001597277">
    <property type="component" value="Unassembled WGS sequence"/>
</dbReference>
<accession>A0ABW4L5F3</accession>
<protein>
    <recommendedName>
        <fullName evidence="3">DUF3060 domain-containing protein</fullName>
    </recommendedName>
</protein>
<keyword evidence="2" id="KW-1185">Reference proteome</keyword>
<sequence>MDGLETSPVMLDPSQAPGAPPMSRIPALLATLAVAAGLAVTVSAPAYADDRRCTGTIRTASIDGDIYVPRGATCTLVGTRVDGNVKVYANATLVARGIKVDGNIQADNHKRVRILPRTLADGRLSRTTVGGNIQFKQGGGGEVRRTRTDGDIQLFTNNDGGKFAVYGNRVGGNLQCKSNTPRPVGANNVVQGNKEGQCRGF</sequence>
<organism evidence="1 2">
    <name type="scientific">Georgenia deserti</name>
    <dbReference type="NCBI Taxonomy" id="2093781"/>
    <lineage>
        <taxon>Bacteria</taxon>
        <taxon>Bacillati</taxon>
        <taxon>Actinomycetota</taxon>
        <taxon>Actinomycetes</taxon>
        <taxon>Micrococcales</taxon>
        <taxon>Bogoriellaceae</taxon>
        <taxon>Georgenia</taxon>
    </lineage>
</organism>
<gene>
    <name evidence="1" type="ORF">ACFSE6_09520</name>
</gene>
<proteinExistence type="predicted"/>
<comment type="caution">
    <text evidence="1">The sequence shown here is derived from an EMBL/GenBank/DDBJ whole genome shotgun (WGS) entry which is preliminary data.</text>
</comment>
<dbReference type="EMBL" id="JBHUEE010000004">
    <property type="protein sequence ID" value="MFD1718074.1"/>
    <property type="molecule type" value="Genomic_DNA"/>
</dbReference>
<reference evidence="2" key="1">
    <citation type="journal article" date="2019" name="Int. J. Syst. Evol. Microbiol.">
        <title>The Global Catalogue of Microorganisms (GCM) 10K type strain sequencing project: providing services to taxonomists for standard genome sequencing and annotation.</title>
        <authorList>
            <consortium name="The Broad Institute Genomics Platform"/>
            <consortium name="The Broad Institute Genome Sequencing Center for Infectious Disease"/>
            <person name="Wu L."/>
            <person name="Ma J."/>
        </authorList>
    </citation>
    <scope>NUCLEOTIDE SEQUENCE [LARGE SCALE GENOMIC DNA]</scope>
    <source>
        <strain evidence="2">JCM 17130</strain>
    </source>
</reference>
<evidence type="ECO:0000313" key="1">
    <source>
        <dbReference type="EMBL" id="MFD1718074.1"/>
    </source>
</evidence>